<evidence type="ECO:0000256" key="1">
    <source>
        <dbReference type="ARBA" id="ARBA00004604"/>
    </source>
</evidence>
<evidence type="ECO:0000256" key="5">
    <source>
        <dbReference type="ARBA" id="ARBA00023242"/>
    </source>
</evidence>
<keyword evidence="11" id="KW-1185">Reference proteome</keyword>
<keyword evidence="3 7" id="KW-0853">WD repeat</keyword>
<dbReference type="PANTHER" id="PTHR22851">
    <property type="entry name" value="U3 SMALL NUCLEOLAR RNA U3 SNORNA ASSOCIATED PROTEIN"/>
    <property type="match status" value="1"/>
</dbReference>
<feature type="repeat" description="WD" evidence="7">
    <location>
        <begin position="109"/>
        <end position="150"/>
    </location>
</feature>
<dbReference type="STRING" id="869250.J7MC21"/>
<dbReference type="GeneID" id="20713163"/>
<dbReference type="InterPro" id="IPR001680">
    <property type="entry name" value="WD40_rpt"/>
</dbReference>
<feature type="compositionally biased region" description="Basic residues" evidence="8">
    <location>
        <begin position="1"/>
        <end position="10"/>
    </location>
</feature>
<reference evidence="10 11" key="1">
    <citation type="journal article" date="2012" name="MBio">
        <title>Comparative genome analysis of three eukaryotic parasites with differing abilities to transform leukocytes reveals key mediators of Theileria-induced leukocyte transformation.</title>
        <authorList>
            <person name="Hayashida K."/>
            <person name="Hara Y."/>
            <person name="Abe T."/>
            <person name="Yamasaki C."/>
            <person name="Toyoda A."/>
            <person name="Kosuge T."/>
            <person name="Suzuki Y."/>
            <person name="Sato Y."/>
            <person name="Kawashima S."/>
            <person name="Katayama T."/>
            <person name="Wakaguri H."/>
            <person name="Inoue N."/>
            <person name="Homma K."/>
            <person name="Tada-Umezaki M."/>
            <person name="Yagi Y."/>
            <person name="Fujii Y."/>
            <person name="Habara T."/>
            <person name="Kanehisa M."/>
            <person name="Watanabe H."/>
            <person name="Ito K."/>
            <person name="Gojobori T."/>
            <person name="Sugawara H."/>
            <person name="Imanishi T."/>
            <person name="Weir W."/>
            <person name="Gardner M."/>
            <person name="Pain A."/>
            <person name="Shiels B."/>
            <person name="Hattori M."/>
            <person name="Nene V."/>
            <person name="Sugimoto C."/>
        </authorList>
    </citation>
    <scope>NUCLEOTIDE SEQUENCE [LARGE SCALE GENOMIC DNA]</scope>
    <source>
        <strain evidence="10 11">Shintoku</strain>
    </source>
</reference>
<evidence type="ECO:0000259" key="9">
    <source>
        <dbReference type="Pfam" id="PF04158"/>
    </source>
</evidence>
<dbReference type="AlphaFoldDB" id="J7MC21"/>
<evidence type="ECO:0000256" key="4">
    <source>
        <dbReference type="ARBA" id="ARBA00022737"/>
    </source>
</evidence>
<evidence type="ECO:0000256" key="3">
    <source>
        <dbReference type="ARBA" id="ARBA00022574"/>
    </source>
</evidence>
<dbReference type="Gene3D" id="2.130.10.10">
    <property type="entry name" value="YVTN repeat-like/Quinoprotein amine dehydrogenase"/>
    <property type="match status" value="3"/>
</dbReference>
<dbReference type="InterPro" id="IPR036322">
    <property type="entry name" value="WD40_repeat_dom_sf"/>
</dbReference>
<feature type="domain" description="Sof1-like protein" evidence="9">
    <location>
        <begin position="390"/>
        <end position="473"/>
    </location>
</feature>
<dbReference type="GO" id="GO:0032040">
    <property type="term" value="C:small-subunit processome"/>
    <property type="evidence" value="ECO:0007669"/>
    <property type="project" value="TreeGrafter"/>
</dbReference>
<comment type="subcellular location">
    <subcellularLocation>
        <location evidence="1">Nucleus</location>
        <location evidence="1">Nucleolus</location>
    </subcellularLocation>
</comment>
<dbReference type="Pfam" id="PF04158">
    <property type="entry name" value="Sof1"/>
    <property type="match status" value="1"/>
</dbReference>
<dbReference type="InterPro" id="IPR015943">
    <property type="entry name" value="WD40/YVTN_repeat-like_dom_sf"/>
</dbReference>
<evidence type="ECO:0000256" key="2">
    <source>
        <dbReference type="ARBA" id="ARBA00005649"/>
    </source>
</evidence>
<gene>
    <name evidence="10" type="ORF">TOT_010000215</name>
</gene>
<comment type="similarity">
    <text evidence="2">Belongs to the WD repeat DCAF13/WDSOF1 family.</text>
</comment>
<dbReference type="Pfam" id="PF00400">
    <property type="entry name" value="WD40"/>
    <property type="match status" value="3"/>
</dbReference>
<feature type="region of interest" description="Disordered" evidence="8">
    <location>
        <begin position="1"/>
        <end position="35"/>
    </location>
</feature>
<dbReference type="SUPFAM" id="SSF50978">
    <property type="entry name" value="WD40 repeat-like"/>
    <property type="match status" value="1"/>
</dbReference>
<dbReference type="Proteomes" id="UP000003786">
    <property type="component" value="Chromosome 1"/>
</dbReference>
<proteinExistence type="inferred from homology"/>
<dbReference type="OrthoDB" id="10249065at2759"/>
<name>J7MC21_THEOR</name>
<evidence type="ECO:0000256" key="6">
    <source>
        <dbReference type="ARBA" id="ARBA00023274"/>
    </source>
</evidence>
<evidence type="ECO:0000256" key="7">
    <source>
        <dbReference type="PROSITE-ProRule" id="PRU00221"/>
    </source>
</evidence>
<dbReference type="KEGG" id="tot:TOT_010000215"/>
<dbReference type="eggNOG" id="KOG0268">
    <property type="taxonomic scope" value="Eukaryota"/>
</dbReference>
<keyword evidence="5" id="KW-0539">Nucleus</keyword>
<dbReference type="EMBL" id="AP011946">
    <property type="protein sequence ID" value="BAM38747.1"/>
    <property type="molecule type" value="Genomic_DNA"/>
</dbReference>
<dbReference type="OMA" id="EDHNAYI"/>
<sequence>MEIRVLHRKRSDYAPEGPNERPKPMRNPDPELHPFSRVRKTAREYTRALIATKMDKMFAKPLISVLEGHIDSVNTMAVSRTRLADLFTGCCKGEVRMWNLLKKQRGKIIGRHEGFVNGLCTNNDGTLLYSCGNDKYLKCWKVRDVSKVEELEDEEAESLREYNKPLIEEYKAKSEPAHAFLSSSILNGLDHHWSSDLIATAGDELDIWDGSRSLPIMKFEWDCQSLYCVKFNPSNVSKKANKSNQFNVLASTGADNSVGLYDIRANTPIRKVILRLRSNAVSWNPQNPINFTVANEDSNLYTFDTRKLQKALIVHKDFTNSVTDVDYSPTGKEFVAASFDKCIRLFTMEGRSREVYSNRRMQNVLCCRFSLDGRFVCSGSSDMCVRIWKSNASEPMGPRTYREQVTLNYRNSLKEKYKALPEIRRIQRHHHVPKLVLKEQKQRQEKITAKRRKEINKALHTKETKIAQEKEKAILNQRE</sequence>
<dbReference type="VEuPathDB" id="PiroplasmaDB:TOT_010000215"/>
<organism evidence="10 11">
    <name type="scientific">Theileria orientalis strain Shintoku</name>
    <dbReference type="NCBI Taxonomy" id="869250"/>
    <lineage>
        <taxon>Eukaryota</taxon>
        <taxon>Sar</taxon>
        <taxon>Alveolata</taxon>
        <taxon>Apicomplexa</taxon>
        <taxon>Aconoidasida</taxon>
        <taxon>Piroplasmida</taxon>
        <taxon>Theileriidae</taxon>
        <taxon>Theileria</taxon>
    </lineage>
</organism>
<evidence type="ECO:0000256" key="8">
    <source>
        <dbReference type="SAM" id="MobiDB-lite"/>
    </source>
</evidence>
<dbReference type="InterPro" id="IPR051733">
    <property type="entry name" value="WD_repeat_DCAF13/WDSOF1"/>
</dbReference>
<feature type="compositionally biased region" description="Basic and acidic residues" evidence="8">
    <location>
        <begin position="18"/>
        <end position="34"/>
    </location>
</feature>
<keyword evidence="4" id="KW-0677">Repeat</keyword>
<dbReference type="GO" id="GO:0000462">
    <property type="term" value="P:maturation of SSU-rRNA from tricistronic rRNA transcript (SSU-rRNA, 5.8S rRNA, LSU-rRNA)"/>
    <property type="evidence" value="ECO:0007669"/>
    <property type="project" value="TreeGrafter"/>
</dbReference>
<dbReference type="PROSITE" id="PS50082">
    <property type="entry name" value="WD_REPEATS_2"/>
    <property type="match status" value="1"/>
</dbReference>
<accession>J7MC21</accession>
<dbReference type="InterPro" id="IPR007287">
    <property type="entry name" value="Sof1"/>
</dbReference>
<evidence type="ECO:0000313" key="10">
    <source>
        <dbReference type="EMBL" id="BAM38747.1"/>
    </source>
</evidence>
<protein>
    <recommendedName>
        <fullName evidence="9">Sof1-like protein domain-containing protein</fullName>
    </recommendedName>
</protein>
<dbReference type="SMART" id="SM00320">
    <property type="entry name" value="WD40"/>
    <property type="match status" value="5"/>
</dbReference>
<evidence type="ECO:0000313" key="11">
    <source>
        <dbReference type="Proteomes" id="UP000003786"/>
    </source>
</evidence>
<keyword evidence="6" id="KW-0687">Ribonucleoprotein</keyword>
<dbReference type="RefSeq" id="XP_009689048.1">
    <property type="nucleotide sequence ID" value="XM_009690753.1"/>
</dbReference>
<dbReference type="PANTHER" id="PTHR22851:SF0">
    <property type="entry name" value="DDB1- AND CUL4-ASSOCIATED FACTOR 13"/>
    <property type="match status" value="1"/>
</dbReference>